<reference evidence="2" key="1">
    <citation type="submission" date="2019-08" db="EMBL/GenBank/DDBJ databases">
        <authorList>
            <person name="Kucharzyk K."/>
            <person name="Murdoch R.W."/>
            <person name="Higgins S."/>
            <person name="Loffler F."/>
        </authorList>
    </citation>
    <scope>NUCLEOTIDE SEQUENCE</scope>
</reference>
<dbReference type="PANTHER" id="PTHR43685:SF2">
    <property type="entry name" value="GLYCOSYLTRANSFERASE 2-LIKE DOMAIN-CONTAINING PROTEIN"/>
    <property type="match status" value="1"/>
</dbReference>
<dbReference type="Gene3D" id="3.90.550.10">
    <property type="entry name" value="Spore Coat Polysaccharide Biosynthesis Protein SpsA, Chain A"/>
    <property type="match status" value="1"/>
</dbReference>
<organism evidence="2">
    <name type="scientific">bioreactor metagenome</name>
    <dbReference type="NCBI Taxonomy" id="1076179"/>
    <lineage>
        <taxon>unclassified sequences</taxon>
        <taxon>metagenomes</taxon>
        <taxon>ecological metagenomes</taxon>
    </lineage>
</organism>
<dbReference type="InterPro" id="IPR001173">
    <property type="entry name" value="Glyco_trans_2-like"/>
</dbReference>
<sequence>MRWYKQYLELYGKGIDEYPQDLIEHIKESYKLAQSPVPVVSVVMIAYNEEKRILASLWTLANNRSKYPFEIIVVDNNSTDSTADVLTMAGIPFYSQPLKGPGHARNKGLEHAKGKYIVCIDSDTLYPPGYIETMVKALDKRGVSGVYGLWSYIPDKHFPRYKMVFYELLRDIHLVLLSFKSPERCVRGMVFAHRADLAREIGYKTNIRRGEDGYLAYRLKDYGKLRMILSLNARPYTSTATIASDGSFVKALVNRIKIAIKGVRKYFLKTKGEIKDQESNLL</sequence>
<protein>
    <recommendedName>
        <fullName evidence="1">Glycosyltransferase 2-like domain-containing protein</fullName>
    </recommendedName>
</protein>
<feature type="domain" description="Glycosyltransferase 2-like" evidence="1">
    <location>
        <begin position="41"/>
        <end position="165"/>
    </location>
</feature>
<evidence type="ECO:0000313" key="2">
    <source>
        <dbReference type="EMBL" id="MPM26695.1"/>
    </source>
</evidence>
<proteinExistence type="predicted"/>
<evidence type="ECO:0000259" key="1">
    <source>
        <dbReference type="Pfam" id="PF00535"/>
    </source>
</evidence>
<comment type="caution">
    <text evidence="2">The sequence shown here is derived from an EMBL/GenBank/DDBJ whole genome shotgun (WGS) entry which is preliminary data.</text>
</comment>
<dbReference type="Pfam" id="PF00535">
    <property type="entry name" value="Glycos_transf_2"/>
    <property type="match status" value="1"/>
</dbReference>
<dbReference type="PANTHER" id="PTHR43685">
    <property type="entry name" value="GLYCOSYLTRANSFERASE"/>
    <property type="match status" value="1"/>
</dbReference>
<gene>
    <name evidence="2" type="ORF">SDC9_73199</name>
</gene>
<dbReference type="AlphaFoldDB" id="A0A644YDT1"/>
<dbReference type="CDD" id="cd00761">
    <property type="entry name" value="Glyco_tranf_GTA_type"/>
    <property type="match status" value="1"/>
</dbReference>
<dbReference type="InterPro" id="IPR029044">
    <property type="entry name" value="Nucleotide-diphossugar_trans"/>
</dbReference>
<dbReference type="SUPFAM" id="SSF53448">
    <property type="entry name" value="Nucleotide-diphospho-sugar transferases"/>
    <property type="match status" value="1"/>
</dbReference>
<dbReference type="InterPro" id="IPR050834">
    <property type="entry name" value="Glycosyltransf_2"/>
</dbReference>
<name>A0A644YDT1_9ZZZZ</name>
<accession>A0A644YDT1</accession>
<dbReference type="EMBL" id="VSSQ01004801">
    <property type="protein sequence ID" value="MPM26695.1"/>
    <property type="molecule type" value="Genomic_DNA"/>
</dbReference>